<dbReference type="GO" id="GO:0016740">
    <property type="term" value="F:transferase activity"/>
    <property type="evidence" value="ECO:0007669"/>
    <property type="project" value="UniProtKB-KW"/>
</dbReference>
<feature type="compositionally biased region" description="Basic residues" evidence="1">
    <location>
        <begin position="256"/>
        <end position="265"/>
    </location>
</feature>
<feature type="compositionally biased region" description="Acidic residues" evidence="1">
    <location>
        <begin position="966"/>
        <end position="975"/>
    </location>
</feature>
<dbReference type="Pfam" id="PF07919">
    <property type="entry name" value="Gryzun"/>
    <property type="match status" value="1"/>
</dbReference>
<accession>A0A420IJJ6</accession>
<keyword evidence="4" id="KW-0808">Transferase</keyword>
<feature type="domain" description="Gryzun putative trafficking through Golgi" evidence="2">
    <location>
        <begin position="631"/>
        <end position="1206"/>
    </location>
</feature>
<organism evidence="4 5">
    <name type="scientific">Golovinomyces cichoracearum</name>
    <dbReference type="NCBI Taxonomy" id="62708"/>
    <lineage>
        <taxon>Eukaryota</taxon>
        <taxon>Fungi</taxon>
        <taxon>Dikarya</taxon>
        <taxon>Ascomycota</taxon>
        <taxon>Pezizomycotina</taxon>
        <taxon>Leotiomycetes</taxon>
        <taxon>Erysiphales</taxon>
        <taxon>Erysiphaceae</taxon>
        <taxon>Golovinomyces</taxon>
    </lineage>
</organism>
<dbReference type="InterPro" id="IPR012880">
    <property type="entry name" value="Gryzun"/>
</dbReference>
<dbReference type="EMBL" id="MCBS01023818">
    <property type="protein sequence ID" value="RKF74719.1"/>
    <property type="molecule type" value="Genomic_DNA"/>
</dbReference>
<reference evidence="4 5" key="1">
    <citation type="journal article" date="2018" name="BMC Genomics">
        <title>Comparative genome analyses reveal sequence features reflecting distinct modes of host-adaptation between dicot and monocot powdery mildew.</title>
        <authorList>
            <person name="Wu Y."/>
            <person name="Ma X."/>
            <person name="Pan Z."/>
            <person name="Kale S.D."/>
            <person name="Song Y."/>
            <person name="King H."/>
            <person name="Zhang Q."/>
            <person name="Presley C."/>
            <person name="Deng X."/>
            <person name="Wei C.I."/>
            <person name="Xiao S."/>
        </authorList>
    </citation>
    <scope>NUCLEOTIDE SEQUENCE [LARGE SCALE GENOMIC DNA]</scope>
    <source>
        <strain evidence="4">UMSG1</strain>
    </source>
</reference>
<evidence type="ECO:0000256" key="1">
    <source>
        <dbReference type="SAM" id="MobiDB-lite"/>
    </source>
</evidence>
<dbReference type="PANTHER" id="PTHR14374">
    <property type="entry name" value="FOIE GRAS"/>
    <property type="match status" value="1"/>
</dbReference>
<dbReference type="AlphaFoldDB" id="A0A420IJJ6"/>
<dbReference type="PANTHER" id="PTHR14374:SF0">
    <property type="entry name" value="TRAFFICKING PROTEIN PARTICLE COMPLEX SUBUNIT 11"/>
    <property type="match status" value="1"/>
</dbReference>
<protein>
    <submittedName>
        <fullName evidence="4">Putative glutathione transferase omega-1 protein</fullName>
    </submittedName>
</protein>
<comment type="caution">
    <text evidence="4">The sequence shown here is derived from an EMBL/GenBank/DDBJ whole genome shotgun (WGS) entry which is preliminary data.</text>
</comment>
<evidence type="ECO:0000259" key="2">
    <source>
        <dbReference type="Pfam" id="PF07919"/>
    </source>
</evidence>
<evidence type="ECO:0000259" key="3">
    <source>
        <dbReference type="Pfam" id="PF11817"/>
    </source>
</evidence>
<name>A0A420IJJ6_9PEZI</name>
<sequence length="1211" mass="138074">MEGYAPAFIAHNVPLLFVSGVSPASRESLTQQSDKYDAGTTLDVSAEVATKLMHLLNEGDSSTLAWNSNEFTGKKKFRVKPVGRDYTLPPRTAITTSSTKSLSPASSKQILHSILSPLSPESALYPDGLIDSKWIEKHQELVPCALISFYKFTTDPNFSQTHDDKLKAAICQERKNLTLSGYKSYLVVALISDDATVISPDIEERLSILRKETGLDTKSSQLFFSSQNSIDELKGSITNLVAKIYPACIEYYRDHSKHSRRKKNRGVVPRPTAPPTSGTSQILSSHVWNFRYDFKLGVFAEFRQEMDSALRSYESAYEILFGADILETISNWSPRWNEARCLADVLAFRMLRCLLWSGKYTSAVRRWALHKERIKDFVDRRGKGSATYGWEAWEARWATIMAEIIKRVSIPEFNSLTIYLLPESSLATGKRLEPWEYLHHPGYWFRIASKHVIARRCLAHKIPEEYRLPPASSPGLRSRSNDYIFDTYMCPEPYKENPLPGNQGFDHSSLILDLLTEAITEFEKRKQKRLVQELQMLTANEFIKKKMWPEAFKILLSLQKTMSYRKECWWHAVEEVLLALREVAVCVGDAESILTVDWELMNKDFTRNSVMTYDFSNALNCIDLKNRPTLVIQDRELHSFLTSTFTFGSLKGKVGDVCLSQFVVHSNAISSSVPVKISQIRIRFEGNMKSIILNHKDLEIFISNEEGSVSMRKLVLCDTFENGQTVLTASTSLSFHPSCTTVFEFSNYLRECGLAKAVAATYFMSTEKFDLKYINNIHGNKMPGIWWNEDLTSKRIARVNTSSIVILQKPPKLELRLKSPHSQYCINESILLELVILNNEDFDTIVALDVHLLGEHAPQVTLEINSVDTNDSGVAEVNDDEVELTGVYVGNVLKGKSAHVNIIIPPGGFPGKYELLMKGNYRLVSEINNPMLKTVSTELQIINPFEATYDFSPRIHPDPWPSLFNYEEETDDEGDQESRPQSIPQRWCLTVRFSTILNSDIFIEDIKTETISSNGEVWYRISKVTEIPKNGLKVSPGVHEQVKFEVTAQNLLFNNRPTASLDKFLVISWRRNADNSQINHTRLSIPRMYVSSTEPRVIGEIRYDYSSLFSVQLDFMVENLSQHFLSFGLSMESGENFVFSGITQSVIQLLPLSRKLVKFRILPHVRNMWLGPIKFVVRDRYYQKVLRVMTTEMMKNEKEGIMIWIPGEVDC</sequence>
<feature type="domain" description="Trafficking protein particle complex subunit 11" evidence="3">
    <location>
        <begin position="335"/>
        <end position="602"/>
    </location>
</feature>
<proteinExistence type="predicted"/>
<evidence type="ECO:0000313" key="4">
    <source>
        <dbReference type="EMBL" id="RKF74719.1"/>
    </source>
</evidence>
<dbReference type="Proteomes" id="UP000285326">
    <property type="component" value="Unassembled WGS sequence"/>
</dbReference>
<dbReference type="Pfam" id="PF11817">
    <property type="entry name" value="Foie-gras_1"/>
    <property type="match status" value="1"/>
</dbReference>
<evidence type="ECO:0000313" key="5">
    <source>
        <dbReference type="Proteomes" id="UP000285326"/>
    </source>
</evidence>
<feature type="region of interest" description="Disordered" evidence="1">
    <location>
        <begin position="962"/>
        <end position="982"/>
    </location>
</feature>
<dbReference type="InterPro" id="IPR021773">
    <property type="entry name" value="TPC11"/>
</dbReference>
<gene>
    <name evidence="4" type="ORF">GcM1_238117</name>
</gene>
<feature type="region of interest" description="Disordered" evidence="1">
    <location>
        <begin position="256"/>
        <end position="279"/>
    </location>
</feature>